<organism evidence="2 3">
    <name type="scientific">Alcanivorax borkumensis (strain ATCC 700651 / DSM 11573 / NCIMB 13689 / SK2)</name>
    <dbReference type="NCBI Taxonomy" id="393595"/>
    <lineage>
        <taxon>Bacteria</taxon>
        <taxon>Pseudomonadati</taxon>
        <taxon>Pseudomonadota</taxon>
        <taxon>Gammaproteobacteria</taxon>
        <taxon>Oceanospirillales</taxon>
        <taxon>Alcanivoracaceae</taxon>
        <taxon>Alcanivorax</taxon>
    </lineage>
</organism>
<dbReference type="InterPro" id="IPR002539">
    <property type="entry name" value="MaoC-like_dom"/>
</dbReference>
<dbReference type="OrthoDB" id="9801735at2"/>
<reference evidence="2 3" key="1">
    <citation type="journal article" date="2006" name="Nat. Biotechnol.">
        <title>Genome sequence of the ubiquitous hydrocarbon-degrading marine bacterium Alcanivorax borkumensis.</title>
        <authorList>
            <person name="Schneiker S."/>
            <person name="Martins dos Santos V.A.P."/>
            <person name="Bartels D."/>
            <person name="Bekel T."/>
            <person name="Brecht M."/>
            <person name="Buhrmester J."/>
            <person name="Chernikova T.N."/>
            <person name="Denaro R."/>
            <person name="Ferrer M."/>
            <person name="Gertler C."/>
            <person name="Goesmann A."/>
            <person name="Golyshina O.V."/>
            <person name="Kaminski F."/>
            <person name="Khachane A.N."/>
            <person name="Lang S."/>
            <person name="Linke B."/>
            <person name="McHardy A.C."/>
            <person name="Meyer F."/>
            <person name="Nechitaylo T."/>
            <person name="Puehler A."/>
            <person name="Regenhardt D."/>
            <person name="Rupp O."/>
            <person name="Sabirova J.S."/>
            <person name="Selbitschka W."/>
            <person name="Yakimov M.M."/>
            <person name="Timmis K.N."/>
            <person name="Vorhoelter F.-J."/>
            <person name="Weidner S."/>
            <person name="Kaiser O."/>
            <person name="Golyshin P.N."/>
        </authorList>
    </citation>
    <scope>NUCLEOTIDE SEQUENCE [LARGE SCALE GENOMIC DNA]</scope>
    <source>
        <strain evidence="3">ATCC 700651 / DSM 11573 / NCIMB 13689 / SK2</strain>
    </source>
</reference>
<dbReference type="PANTHER" id="PTHR42993:SF1">
    <property type="entry name" value="MAOC-LIKE DEHYDRATASE DOMAIN-CONTAINING PROTEIN"/>
    <property type="match status" value="1"/>
</dbReference>
<dbReference type="EC" id="1.-.-.-" evidence="2"/>
<dbReference type="InterPro" id="IPR029069">
    <property type="entry name" value="HotDog_dom_sf"/>
</dbReference>
<dbReference type="STRING" id="393595.ABO_0955"/>
<accession>Q0VQZ5</accession>
<dbReference type="Pfam" id="PF01575">
    <property type="entry name" value="MaoC_dehydratas"/>
    <property type="match status" value="1"/>
</dbReference>
<evidence type="ECO:0000313" key="2">
    <source>
        <dbReference type="EMBL" id="CAL16403.1"/>
    </source>
</evidence>
<dbReference type="HOGENOM" id="CLU_108911_1_0_6"/>
<sequence length="157" mass="17572">MSKQQTTLEELQANIGKSVGTSQWRTVDQQRIDGFAELTEDPQWIHTDPERAAKESPFGATIAHGFLSLSMLSAMAMDVLPTIKGQVMGINYGFDKVRFMNPVREGSKIRGSFTLLEVKQRSDQEWQLRHGVKVEIEGQEKPALMAQWLSLAVVVPS</sequence>
<gene>
    <name evidence="2" type="ordered locus">ABO_0955</name>
</gene>
<dbReference type="Proteomes" id="UP000008871">
    <property type="component" value="Chromosome"/>
</dbReference>
<dbReference type="AlphaFoldDB" id="Q0VQZ5"/>
<dbReference type="PANTHER" id="PTHR42993">
    <property type="entry name" value="MAOC-LIKE DEHYDRATASE DOMAIN-CONTAINING PROTEIN"/>
    <property type="match status" value="1"/>
</dbReference>
<keyword evidence="2" id="KW-0560">Oxidoreductase</keyword>
<feature type="domain" description="MaoC-like" evidence="1">
    <location>
        <begin position="12"/>
        <end position="126"/>
    </location>
</feature>
<name>Q0VQZ5_ALCBS</name>
<evidence type="ECO:0000259" key="1">
    <source>
        <dbReference type="Pfam" id="PF01575"/>
    </source>
</evidence>
<dbReference type="RefSeq" id="WP_011588239.1">
    <property type="nucleotide sequence ID" value="NC_008260.1"/>
</dbReference>
<dbReference type="EMBL" id="AM286690">
    <property type="protein sequence ID" value="CAL16403.1"/>
    <property type="molecule type" value="Genomic_DNA"/>
</dbReference>
<protein>
    <submittedName>
        <fullName evidence="2">Oxidoreductase</fullName>
        <ecNumber evidence="2">1.-.-.-</ecNumber>
    </submittedName>
</protein>
<proteinExistence type="predicted"/>
<dbReference type="InterPro" id="IPR039375">
    <property type="entry name" value="NodN-like"/>
</dbReference>
<evidence type="ECO:0000313" key="3">
    <source>
        <dbReference type="Proteomes" id="UP000008871"/>
    </source>
</evidence>
<dbReference type="Gene3D" id="3.10.129.10">
    <property type="entry name" value="Hotdog Thioesterase"/>
    <property type="match status" value="1"/>
</dbReference>
<dbReference type="CDD" id="cd03450">
    <property type="entry name" value="NodN"/>
    <property type="match status" value="1"/>
</dbReference>
<dbReference type="eggNOG" id="COG2030">
    <property type="taxonomic scope" value="Bacteria"/>
</dbReference>
<keyword evidence="3" id="KW-1185">Reference proteome</keyword>
<dbReference type="KEGG" id="abo:ABO_0955"/>
<dbReference type="GO" id="GO:0016491">
    <property type="term" value="F:oxidoreductase activity"/>
    <property type="evidence" value="ECO:0007669"/>
    <property type="project" value="UniProtKB-KW"/>
</dbReference>
<dbReference type="SUPFAM" id="SSF54637">
    <property type="entry name" value="Thioesterase/thiol ester dehydrase-isomerase"/>
    <property type="match status" value="1"/>
</dbReference>